<dbReference type="PRINTS" id="PR00237">
    <property type="entry name" value="GPCRRHODOPSN"/>
</dbReference>
<organism evidence="13 14">
    <name type="scientific">Brachionus plicatilis</name>
    <name type="common">Marine rotifer</name>
    <name type="synonym">Brachionus muelleri</name>
    <dbReference type="NCBI Taxonomy" id="10195"/>
    <lineage>
        <taxon>Eukaryota</taxon>
        <taxon>Metazoa</taxon>
        <taxon>Spiralia</taxon>
        <taxon>Gnathifera</taxon>
        <taxon>Rotifera</taxon>
        <taxon>Eurotatoria</taxon>
        <taxon>Monogononta</taxon>
        <taxon>Pseudotrocha</taxon>
        <taxon>Ploima</taxon>
        <taxon>Brachionidae</taxon>
        <taxon>Brachionus</taxon>
    </lineage>
</organism>
<dbReference type="Gene3D" id="1.20.1070.10">
    <property type="entry name" value="Rhodopsin 7-helix transmembrane proteins"/>
    <property type="match status" value="1"/>
</dbReference>
<dbReference type="Pfam" id="PF00001">
    <property type="entry name" value="7tm_1"/>
    <property type="match status" value="1"/>
</dbReference>
<reference evidence="13 14" key="1">
    <citation type="journal article" date="2018" name="Sci. Rep.">
        <title>Genomic signatures of local adaptation to the degree of environmental predictability in rotifers.</title>
        <authorList>
            <person name="Franch-Gras L."/>
            <person name="Hahn C."/>
            <person name="Garcia-Roger E.M."/>
            <person name="Carmona M.J."/>
            <person name="Serra M."/>
            <person name="Gomez A."/>
        </authorList>
    </citation>
    <scope>NUCLEOTIDE SEQUENCE [LARGE SCALE GENOMIC DNA]</scope>
    <source>
        <strain evidence="13">HYR1</strain>
    </source>
</reference>
<feature type="transmembrane region" description="Helical" evidence="11">
    <location>
        <begin position="24"/>
        <end position="48"/>
    </location>
</feature>
<feature type="region of interest" description="Disordered" evidence="10">
    <location>
        <begin position="396"/>
        <end position="438"/>
    </location>
</feature>
<feature type="transmembrane region" description="Helical" evidence="11">
    <location>
        <begin position="183"/>
        <end position="206"/>
    </location>
</feature>
<evidence type="ECO:0000256" key="1">
    <source>
        <dbReference type="ARBA" id="ARBA00004651"/>
    </source>
</evidence>
<comment type="similarity">
    <text evidence="9">Belongs to the G-protein coupled receptor 1 family.</text>
</comment>
<feature type="transmembrane region" description="Helical" evidence="11">
    <location>
        <begin position="140"/>
        <end position="163"/>
    </location>
</feature>
<name>A0A3M7S4I1_BRAPC</name>
<dbReference type="InterPro" id="IPR017452">
    <property type="entry name" value="GPCR_Rhodpsn_7TM"/>
</dbReference>
<dbReference type="PANTHER" id="PTHR24248">
    <property type="entry name" value="ADRENERGIC RECEPTOR-RELATED G-PROTEIN COUPLED RECEPTOR"/>
    <property type="match status" value="1"/>
</dbReference>
<dbReference type="GO" id="GO:0004930">
    <property type="term" value="F:G protein-coupled receptor activity"/>
    <property type="evidence" value="ECO:0007669"/>
    <property type="project" value="UniProtKB-KW"/>
</dbReference>
<comment type="subcellular location">
    <subcellularLocation>
        <location evidence="1">Cell membrane</location>
        <topology evidence="1">Multi-pass membrane protein</topology>
    </subcellularLocation>
</comment>
<dbReference type="PROSITE" id="PS00237">
    <property type="entry name" value="G_PROTEIN_RECEP_F1_1"/>
    <property type="match status" value="1"/>
</dbReference>
<evidence type="ECO:0000313" key="13">
    <source>
        <dbReference type="EMBL" id="RNA30713.1"/>
    </source>
</evidence>
<dbReference type="Proteomes" id="UP000276133">
    <property type="component" value="Unassembled WGS sequence"/>
</dbReference>
<feature type="transmembrane region" description="Helical" evidence="11">
    <location>
        <begin position="302"/>
        <end position="326"/>
    </location>
</feature>
<keyword evidence="14" id="KW-1185">Reference proteome</keyword>
<dbReference type="AlphaFoldDB" id="A0A3M7S4I1"/>
<evidence type="ECO:0000256" key="7">
    <source>
        <dbReference type="ARBA" id="ARBA00023170"/>
    </source>
</evidence>
<evidence type="ECO:0000256" key="6">
    <source>
        <dbReference type="ARBA" id="ARBA00023136"/>
    </source>
</evidence>
<evidence type="ECO:0000313" key="14">
    <source>
        <dbReference type="Proteomes" id="UP000276133"/>
    </source>
</evidence>
<dbReference type="PROSITE" id="PS50262">
    <property type="entry name" value="G_PROTEIN_RECEP_F1_2"/>
    <property type="match status" value="1"/>
</dbReference>
<keyword evidence="5 9" id="KW-0297">G-protein coupled receptor</keyword>
<dbReference type="GO" id="GO:0071880">
    <property type="term" value="P:adenylate cyclase-activating adrenergic receptor signaling pathway"/>
    <property type="evidence" value="ECO:0007669"/>
    <property type="project" value="TreeGrafter"/>
</dbReference>
<feature type="compositionally biased region" description="Basic and acidic residues" evidence="10">
    <location>
        <begin position="474"/>
        <end position="485"/>
    </location>
</feature>
<dbReference type="GO" id="GO:0043410">
    <property type="term" value="P:positive regulation of MAPK cascade"/>
    <property type="evidence" value="ECO:0007669"/>
    <property type="project" value="TreeGrafter"/>
</dbReference>
<accession>A0A3M7S4I1</accession>
<feature type="transmembrane region" description="Helical" evidence="11">
    <location>
        <begin position="338"/>
        <end position="357"/>
    </location>
</feature>
<dbReference type="OrthoDB" id="5957871at2759"/>
<evidence type="ECO:0000256" key="5">
    <source>
        <dbReference type="ARBA" id="ARBA00023040"/>
    </source>
</evidence>
<dbReference type="SMART" id="SM01381">
    <property type="entry name" value="7TM_GPCR_Srsx"/>
    <property type="match status" value="1"/>
</dbReference>
<feature type="transmembrane region" description="Helical" evidence="11">
    <location>
        <begin position="98"/>
        <end position="119"/>
    </location>
</feature>
<dbReference type="SUPFAM" id="SSF81321">
    <property type="entry name" value="Family A G protein-coupled receptor-like"/>
    <property type="match status" value="1"/>
</dbReference>
<evidence type="ECO:0000256" key="4">
    <source>
        <dbReference type="ARBA" id="ARBA00022989"/>
    </source>
</evidence>
<evidence type="ECO:0000256" key="11">
    <source>
        <dbReference type="SAM" id="Phobius"/>
    </source>
</evidence>
<evidence type="ECO:0000256" key="3">
    <source>
        <dbReference type="ARBA" id="ARBA00022692"/>
    </source>
</evidence>
<keyword evidence="3 9" id="KW-0812">Transmembrane</keyword>
<protein>
    <submittedName>
        <fullName evidence="13">Octopamine receptor beta-2R-like isoform X1</fullName>
    </submittedName>
</protein>
<feature type="domain" description="G-protein coupled receptors family 1 profile" evidence="12">
    <location>
        <begin position="40"/>
        <end position="354"/>
    </location>
</feature>
<keyword evidence="2" id="KW-1003">Cell membrane</keyword>
<dbReference type="InterPro" id="IPR000276">
    <property type="entry name" value="GPCR_Rhodpsn"/>
</dbReference>
<evidence type="ECO:0000256" key="9">
    <source>
        <dbReference type="RuleBase" id="RU000688"/>
    </source>
</evidence>
<dbReference type="CDD" id="cd14967">
    <property type="entry name" value="7tmA_amine_R-like"/>
    <property type="match status" value="1"/>
</dbReference>
<gene>
    <name evidence="13" type="ORF">BpHYR1_031620</name>
</gene>
<evidence type="ECO:0000256" key="10">
    <source>
        <dbReference type="SAM" id="MobiDB-lite"/>
    </source>
</evidence>
<dbReference type="GO" id="GO:0005886">
    <property type="term" value="C:plasma membrane"/>
    <property type="evidence" value="ECO:0007669"/>
    <property type="project" value="UniProtKB-SubCell"/>
</dbReference>
<evidence type="ECO:0000259" key="12">
    <source>
        <dbReference type="PROSITE" id="PS50262"/>
    </source>
</evidence>
<keyword evidence="8 9" id="KW-0807">Transducer</keyword>
<dbReference type="PANTHER" id="PTHR24248:SF66">
    <property type="entry name" value="OCTOPAMINE RECEPTOR BETA-3R"/>
    <property type="match status" value="1"/>
</dbReference>
<dbReference type="PRINTS" id="PR01102">
    <property type="entry name" value="5HT6RECEPTR"/>
</dbReference>
<keyword evidence="7 9" id="KW-0675">Receptor</keyword>
<evidence type="ECO:0000256" key="8">
    <source>
        <dbReference type="ARBA" id="ARBA00023224"/>
    </source>
</evidence>
<feature type="compositionally biased region" description="Low complexity" evidence="10">
    <location>
        <begin position="411"/>
        <end position="434"/>
    </location>
</feature>
<feature type="transmembrane region" description="Helical" evidence="11">
    <location>
        <begin position="60"/>
        <end position="78"/>
    </location>
</feature>
<proteinExistence type="inferred from homology"/>
<dbReference type="EMBL" id="REGN01002049">
    <property type="protein sequence ID" value="RNA30713.1"/>
    <property type="molecule type" value="Genomic_DNA"/>
</dbReference>
<keyword evidence="6 11" id="KW-0472">Membrane</keyword>
<keyword evidence="4 11" id="KW-1133">Transmembrane helix</keyword>
<sequence length="560" mass="64138">MTEFVSANTTHVESQSQVSLPEKILVGIACVIVIFLTLIGNTLVVSVIIRFKRLKNATNYILLSLAIADITVTFLVMIPAMIQDVIQKWIFNDLFCKFYNAFDITCCTASILHLLLVAMDRYVAIFKPLAYKNLVRTWHVFVGVISVWTLSLCMSFIPIFLGLNLKDSSEPGPKDTCMLEANMVYAVISSSLSFFIPLIIMTCVYFRIFIVAKHQAKAIAQIDQRTRNLNPEMKGSNLLNSNESNNCLNNNELLNDKTINKLLSESEETRSLDDKKNRFLKLLKQIKIIEKKRSKDTKAIKTLGIIMGIFILCWLPFFIMYVVLAVTNKTLPLIAERLITWIGYINSFINPIIYALTNKDFRKSYISTIKTIGVKMCPSLIRKLFFRREDDRKPKNKFNETKCKKIKPKSKNNSFSSTYRNSLNVPNSNNQNLLNHKKGSDDLNNFNLSDISENENSQLFNEINNSILCKMNEKSEPTENEKSNKESSVNNCDKSNGKQSGVCEIMGKSEETLSFNKRQNKKSKDTSFIEIFRRFSSRNPSNFKQKHNRSRSNDIILIRI</sequence>
<dbReference type="STRING" id="10195.A0A3M7S4I1"/>
<comment type="caution">
    <text evidence="13">The sequence shown here is derived from an EMBL/GenBank/DDBJ whole genome shotgun (WGS) entry which is preliminary data.</text>
</comment>
<evidence type="ECO:0000256" key="2">
    <source>
        <dbReference type="ARBA" id="ARBA00022475"/>
    </source>
</evidence>
<feature type="region of interest" description="Disordered" evidence="10">
    <location>
        <begin position="474"/>
        <end position="503"/>
    </location>
</feature>